<accession>A0AAW3MFQ7</accession>
<evidence type="ECO:0000313" key="2">
    <source>
        <dbReference type="Proteomes" id="UP000072605"/>
    </source>
</evidence>
<dbReference type="RefSeq" id="WP_058713232.1">
    <property type="nucleotide sequence ID" value="NZ_LDQV01000012.1"/>
</dbReference>
<gene>
    <name evidence="1" type="ORF">RSA11_04565</name>
</gene>
<organism evidence="1 2">
    <name type="scientific">Exiguobacterium indicum</name>
    <dbReference type="NCBI Taxonomy" id="296995"/>
    <lineage>
        <taxon>Bacteria</taxon>
        <taxon>Bacillati</taxon>
        <taxon>Bacillota</taxon>
        <taxon>Bacilli</taxon>
        <taxon>Bacillales</taxon>
        <taxon>Bacillales Family XII. Incertae Sedis</taxon>
        <taxon>Exiguobacterium</taxon>
    </lineage>
</organism>
<evidence type="ECO:0000313" key="1">
    <source>
        <dbReference type="EMBL" id="KTR27935.1"/>
    </source>
</evidence>
<dbReference type="AlphaFoldDB" id="A0AAW3MFQ7"/>
<sequence>MGLVAVRKTGKNDNDSLDELLKRSGPVAVCFTDQDGDTVGFQFDLDALKNNDIAKTFTLKTK</sequence>
<dbReference type="Proteomes" id="UP000072605">
    <property type="component" value="Unassembled WGS sequence"/>
</dbReference>
<reference evidence="1 2" key="1">
    <citation type="journal article" date="2016" name="Front. Microbiol.">
        <title>Genomic Resource of Rice Seed Associated Bacteria.</title>
        <authorList>
            <person name="Midha S."/>
            <person name="Bansal K."/>
            <person name="Sharma S."/>
            <person name="Kumar N."/>
            <person name="Patil P.P."/>
            <person name="Chaudhry V."/>
            <person name="Patil P.B."/>
        </authorList>
    </citation>
    <scope>NUCLEOTIDE SEQUENCE [LARGE SCALE GENOMIC DNA]</scope>
    <source>
        <strain evidence="1 2">RSA11</strain>
    </source>
</reference>
<name>A0AAW3MFQ7_9BACL</name>
<comment type="caution">
    <text evidence="1">The sequence shown here is derived from an EMBL/GenBank/DDBJ whole genome shotgun (WGS) entry which is preliminary data.</text>
</comment>
<proteinExistence type="predicted"/>
<dbReference type="EMBL" id="LDQV01000012">
    <property type="protein sequence ID" value="KTR27935.1"/>
    <property type="molecule type" value="Genomic_DNA"/>
</dbReference>
<protein>
    <submittedName>
        <fullName evidence="1">Uncharacterized protein</fullName>
    </submittedName>
</protein>